<dbReference type="RefSeq" id="WP_014262631.1">
    <property type="nucleotide sequence ID" value="NC_016630.1"/>
</dbReference>
<dbReference type="GO" id="GO:0004175">
    <property type="term" value="F:endopeptidase activity"/>
    <property type="evidence" value="ECO:0007669"/>
    <property type="project" value="UniProtKB-ARBA"/>
</dbReference>
<keyword evidence="1" id="KW-0472">Membrane</keyword>
<dbReference type="GO" id="GO:0080120">
    <property type="term" value="P:CAAX-box protein maturation"/>
    <property type="evidence" value="ECO:0007669"/>
    <property type="project" value="UniProtKB-ARBA"/>
</dbReference>
<name>D6GSN2_FILAD</name>
<keyword evidence="3" id="KW-0378">Hydrolase</keyword>
<proteinExistence type="predicted"/>
<reference evidence="4" key="1">
    <citation type="submission" date="2010-12" db="EMBL/GenBank/DDBJ databases">
        <title>The genome sequence of Filifactor alocis strain ATCC 35896.</title>
        <authorList>
            <consortium name="The Broad Institute Genome Sequencing Platform"/>
            <person name="Ward D."/>
            <person name="Earl A."/>
            <person name="Feldgarden M."/>
            <person name="Young S.K."/>
            <person name="Gargeya S."/>
            <person name="Zeng Q."/>
            <person name="Alvarado L."/>
            <person name="Berlin A."/>
            <person name="Bochicchio J."/>
            <person name="Chapman S.B."/>
            <person name="Chen Z."/>
            <person name="Freedman E."/>
            <person name="Gellesch M."/>
            <person name="Goldberg J."/>
            <person name="Griggs A."/>
            <person name="Gujja S."/>
            <person name="Heilman E."/>
            <person name="Heiman D."/>
            <person name="Howarth C."/>
            <person name="Mehta T."/>
            <person name="Neiman D."/>
            <person name="Pearson M."/>
            <person name="Roberts A."/>
            <person name="Saif S."/>
            <person name="Shea T."/>
            <person name="Shenoy N."/>
            <person name="Sisk P."/>
            <person name="Stolte C."/>
            <person name="Sykes S."/>
            <person name="White J."/>
            <person name="Yandava C."/>
            <person name="Izard J."/>
            <person name="Blanton J.M."/>
            <person name="Baranova O.V."/>
            <person name="Tanner A.C."/>
            <person name="Dewhirst F.E."/>
            <person name="Haas B."/>
            <person name="Nusbaum C."/>
            <person name="Birren B."/>
        </authorList>
    </citation>
    <scope>NUCLEOTIDE SEQUENCE [LARGE SCALE GENOMIC DNA]</scope>
    <source>
        <strain evidence="4">ATCC 35896 / D40 B5</strain>
    </source>
</reference>
<dbReference type="PANTHER" id="PTHR35797">
    <property type="entry name" value="PROTEASE-RELATED"/>
    <property type="match status" value="1"/>
</dbReference>
<dbReference type="PANTHER" id="PTHR35797:SF1">
    <property type="entry name" value="PROTEASE"/>
    <property type="match status" value="1"/>
</dbReference>
<organism evidence="3 4">
    <name type="scientific">Filifactor alocis (strain ATCC 35896 / CCUG 47790 / D40 B5)</name>
    <name type="common">Fusobacterium alocis</name>
    <dbReference type="NCBI Taxonomy" id="546269"/>
    <lineage>
        <taxon>Bacteria</taxon>
        <taxon>Bacillati</taxon>
        <taxon>Bacillota</taxon>
        <taxon>Clostridia</taxon>
        <taxon>Peptostreptococcales</taxon>
        <taxon>Filifactoraceae</taxon>
        <taxon>Filifactor</taxon>
    </lineage>
</organism>
<dbReference type="InterPro" id="IPR003675">
    <property type="entry name" value="Rce1/LyrA-like_dom"/>
</dbReference>
<dbReference type="EMBL" id="CP002390">
    <property type="protein sequence ID" value="EFE28673.1"/>
    <property type="molecule type" value="Genomic_DNA"/>
</dbReference>
<dbReference type="Pfam" id="PF02517">
    <property type="entry name" value="Rce1-like"/>
    <property type="match status" value="1"/>
</dbReference>
<keyword evidence="1" id="KW-1133">Transmembrane helix</keyword>
<dbReference type="PATRIC" id="fig|546269.5.peg.1066"/>
<dbReference type="KEGG" id="faa:HMPREF0389_00590"/>
<sequence>MDKELSLNQDIDEKRNIVEEQSIEDTMNLVTRKSGKIPARFKSTKFYQNFMRSVQEVDDVVLFLIILSIMVLLFTSVAAYFKHIGKYFQINPTQTLTPAMAAMITIKLKHKNYPKHIFNYFLVCGGIIIVSVFLGIIPSTSSWVYIAILGLGIVLLISLLSEDKKIAQKWGFRGGNFKKTLKWVFLYTILMLIVTAITFFVAYLLNVYTDIFKTVYYQGNHISFDVLLTETKEEVLTYITGFLYLLIQVFNPIGICLLFGEEYGWRFFLQPKLQKKFGKIRGVVLLGVIWAIWHFNNEYFMALPESIKAYGYTFKSYFPFICIVRIITEIFFAIWFAYFYEKSGSIWCMVFIHAIHSTMSVWSILVVAFRYKGLAVQTIILFIISIPFLCSDVFRADKSSKLGRLKG</sequence>
<feature type="transmembrane region" description="Helical" evidence="1">
    <location>
        <begin position="316"/>
        <end position="339"/>
    </location>
</feature>
<feature type="transmembrane region" description="Helical" evidence="1">
    <location>
        <begin position="183"/>
        <end position="205"/>
    </location>
</feature>
<dbReference type="InterPro" id="IPR042150">
    <property type="entry name" value="MmRce1-like"/>
</dbReference>
<evidence type="ECO:0000313" key="4">
    <source>
        <dbReference type="Proteomes" id="UP000007468"/>
    </source>
</evidence>
<dbReference type="OrthoDB" id="9777755at2"/>
<feature type="transmembrane region" description="Helical" evidence="1">
    <location>
        <begin position="346"/>
        <end position="368"/>
    </location>
</feature>
<dbReference type="Proteomes" id="UP000007468">
    <property type="component" value="Chromosome"/>
</dbReference>
<keyword evidence="4" id="KW-1185">Reference proteome</keyword>
<feature type="domain" description="CAAX prenyl protease 2/Lysostaphin resistance protein A-like" evidence="2">
    <location>
        <begin position="253"/>
        <end position="358"/>
    </location>
</feature>
<evidence type="ECO:0000259" key="2">
    <source>
        <dbReference type="Pfam" id="PF02517"/>
    </source>
</evidence>
<gene>
    <name evidence="3" type="ordered locus">HMPREF0389_00590</name>
</gene>
<dbReference type="AlphaFoldDB" id="D6GSN2"/>
<keyword evidence="1" id="KW-0812">Transmembrane</keyword>
<evidence type="ECO:0000313" key="3">
    <source>
        <dbReference type="EMBL" id="EFE28673.1"/>
    </source>
</evidence>
<feature type="transmembrane region" description="Helical" evidence="1">
    <location>
        <begin position="374"/>
        <end position="394"/>
    </location>
</feature>
<dbReference type="GO" id="GO:0006508">
    <property type="term" value="P:proteolysis"/>
    <property type="evidence" value="ECO:0007669"/>
    <property type="project" value="UniProtKB-KW"/>
</dbReference>
<feature type="transmembrane region" description="Helical" evidence="1">
    <location>
        <begin position="60"/>
        <end position="81"/>
    </location>
</feature>
<feature type="transmembrane region" description="Helical" evidence="1">
    <location>
        <begin position="280"/>
        <end position="296"/>
    </location>
</feature>
<feature type="transmembrane region" description="Helical" evidence="1">
    <location>
        <begin position="235"/>
        <end position="259"/>
    </location>
</feature>
<dbReference type="eggNOG" id="COG1266">
    <property type="taxonomic scope" value="Bacteria"/>
</dbReference>
<evidence type="ECO:0000256" key="1">
    <source>
        <dbReference type="SAM" id="Phobius"/>
    </source>
</evidence>
<keyword evidence="3" id="KW-0645">Protease</keyword>
<feature type="transmembrane region" description="Helical" evidence="1">
    <location>
        <begin position="117"/>
        <end position="137"/>
    </location>
</feature>
<protein>
    <submittedName>
        <fullName evidence="3">CAAX amino terminal protease family protein</fullName>
    </submittedName>
</protein>
<feature type="transmembrane region" description="Helical" evidence="1">
    <location>
        <begin position="143"/>
        <end position="162"/>
    </location>
</feature>
<dbReference type="STRING" id="546269.HMPREF0389_00590"/>
<accession>D6GSN2</accession>